<feature type="region of interest" description="Disordered" evidence="1">
    <location>
        <begin position="26"/>
        <end position="47"/>
    </location>
</feature>
<dbReference type="Pfam" id="PF14559">
    <property type="entry name" value="TPR_19"/>
    <property type="match status" value="1"/>
</dbReference>
<evidence type="ECO:0000256" key="2">
    <source>
        <dbReference type="SAM" id="SignalP"/>
    </source>
</evidence>
<dbReference type="AlphaFoldDB" id="A0A2W5R068"/>
<evidence type="ECO:0000313" key="3">
    <source>
        <dbReference type="EMBL" id="PZQ84211.1"/>
    </source>
</evidence>
<protein>
    <submittedName>
        <fullName evidence="3">Uncharacterized protein</fullName>
    </submittedName>
</protein>
<dbReference type="Gene3D" id="1.25.40.10">
    <property type="entry name" value="Tetratricopeptide repeat domain"/>
    <property type="match status" value="2"/>
</dbReference>
<keyword evidence="2" id="KW-0732">Signal</keyword>
<gene>
    <name evidence="3" type="ORF">DI549_05585</name>
</gene>
<evidence type="ECO:0000313" key="4">
    <source>
        <dbReference type="Proteomes" id="UP000248887"/>
    </source>
</evidence>
<reference evidence="3 4" key="1">
    <citation type="submission" date="2017-08" db="EMBL/GenBank/DDBJ databases">
        <title>Infants hospitalized years apart are colonized by the same room-sourced microbial strains.</title>
        <authorList>
            <person name="Brooks B."/>
            <person name="Olm M.R."/>
            <person name="Firek B.A."/>
            <person name="Baker R."/>
            <person name="Thomas B.C."/>
            <person name="Morowitz M.J."/>
            <person name="Banfield J.F."/>
        </authorList>
    </citation>
    <scope>NUCLEOTIDE SEQUENCE [LARGE SCALE GENOMIC DNA]</scope>
    <source>
        <strain evidence="3">S2_005_001_R2_27</strain>
    </source>
</reference>
<comment type="caution">
    <text evidence="3">The sequence shown here is derived from an EMBL/GenBank/DDBJ whole genome shotgun (WGS) entry which is preliminary data.</text>
</comment>
<dbReference type="Proteomes" id="UP000248887">
    <property type="component" value="Unassembled WGS sequence"/>
</dbReference>
<proteinExistence type="predicted"/>
<feature type="signal peptide" evidence="2">
    <location>
        <begin position="1"/>
        <end position="21"/>
    </location>
</feature>
<feature type="chain" id="PRO_5016146999" evidence="2">
    <location>
        <begin position="22"/>
        <end position="783"/>
    </location>
</feature>
<evidence type="ECO:0000256" key="1">
    <source>
        <dbReference type="SAM" id="MobiDB-lite"/>
    </source>
</evidence>
<organism evidence="3 4">
    <name type="scientific">Ancylobacter novellus</name>
    <name type="common">Thiobacillus novellus</name>
    <dbReference type="NCBI Taxonomy" id="921"/>
    <lineage>
        <taxon>Bacteria</taxon>
        <taxon>Pseudomonadati</taxon>
        <taxon>Pseudomonadota</taxon>
        <taxon>Alphaproteobacteria</taxon>
        <taxon>Hyphomicrobiales</taxon>
        <taxon>Xanthobacteraceae</taxon>
        <taxon>Ancylobacter</taxon>
    </lineage>
</organism>
<name>A0A2W5R068_ANCNO</name>
<dbReference type="EMBL" id="QFQD01000012">
    <property type="protein sequence ID" value="PZQ84211.1"/>
    <property type="molecule type" value="Genomic_DNA"/>
</dbReference>
<dbReference type="SUPFAM" id="SSF48452">
    <property type="entry name" value="TPR-like"/>
    <property type="match status" value="2"/>
</dbReference>
<accession>A0A2W5R068</accession>
<feature type="compositionally biased region" description="Polar residues" evidence="1">
    <location>
        <begin position="29"/>
        <end position="44"/>
    </location>
</feature>
<sequence>MSLKRAALLIVLGGTVLPAIAQQIELPGSSGNTPANRTGDTSNAARPKVDETALRYFASQGDTRRLEAEIARLRALYPEWSPPADLFGPQTDTELERMWKLYAEGKYSDVRSAITARQTADPSWDPPADLIARLNESETRQRLINASDAQQWSTVLRLATETPGVLTCSNVDILWRVAEAFSKTNQLPRALDAYTYVLTNCNDPSERLATMQKAIPLLTDEQIAKLMELERKDADDKPEFDVLRDDLIRRRMGKAAENPEFSVPDHDIKRMEELARQNTTPGDPLLLGWYLFRHDEAQRALEWFKLALDRKGGPKSAEGYVLALNFLGRALEAEPIAYEWRDSAPENNKAYLDVVISLLTADPPPVLDEIVLSRFSPVVMRDKYVPGAQALGWYAYNTGQIVTAQSWFETALTWDPNDEPSAYGLSLTFWRLGDQARLMAMVRSWGPRSERIVALVDPVVRARLEARNAQTATRRYTDPLVAAAARLTPTPTLQPPPVGAPTVSSARGYVPGTAAPQFVPVPGSTAVQPAAPAMSYAPTGQFQPIPQFQGAQSTYQPTAQFQPVPGAATPAVTTQVAAERAYAAPVAASYAAPTPRRRPITRSVARTGSTVTDVGSGGGGGGAAASLARGWQLMELNRPMEAIPAFDYAIKYGAGRTAEDAAYGKSLAYLRKGMTNAASAAALEAPQSPRRSLALTKDLLTQRAFEFYKDGRYVEALIALDEVARIAPEQQDLMMMRAWCYYKIGDYQSANRIFKALAAQGNPEAMNGVETVLIATRQRRDTW</sequence>
<dbReference type="InterPro" id="IPR011990">
    <property type="entry name" value="TPR-like_helical_dom_sf"/>
</dbReference>